<keyword evidence="3" id="KW-0677">Repeat</keyword>
<evidence type="ECO:0000256" key="1">
    <source>
        <dbReference type="ARBA" id="ARBA00004123"/>
    </source>
</evidence>
<dbReference type="FunFam" id="3.30.160.60:FF:000446">
    <property type="entry name" value="Zinc finger protein"/>
    <property type="match status" value="1"/>
</dbReference>
<keyword evidence="8" id="KW-0804">Transcription</keyword>
<dbReference type="PROSITE" id="PS50157">
    <property type="entry name" value="ZINC_FINGER_C2H2_2"/>
    <property type="match status" value="4"/>
</dbReference>
<proteinExistence type="predicted"/>
<accession>A0A6G1JWD2</accession>
<evidence type="ECO:0000256" key="6">
    <source>
        <dbReference type="ARBA" id="ARBA00023015"/>
    </source>
</evidence>
<evidence type="ECO:0000313" key="15">
    <source>
        <dbReference type="Proteomes" id="UP000799428"/>
    </source>
</evidence>
<keyword evidence="4 11" id="KW-0863">Zinc-finger</keyword>
<feature type="compositionally biased region" description="Polar residues" evidence="12">
    <location>
        <begin position="216"/>
        <end position="238"/>
    </location>
</feature>
<evidence type="ECO:0000256" key="12">
    <source>
        <dbReference type="SAM" id="MobiDB-lite"/>
    </source>
</evidence>
<dbReference type="GO" id="GO:0000785">
    <property type="term" value="C:chromatin"/>
    <property type="evidence" value="ECO:0007669"/>
    <property type="project" value="TreeGrafter"/>
</dbReference>
<feature type="domain" description="C2H2-type" evidence="13">
    <location>
        <begin position="531"/>
        <end position="558"/>
    </location>
</feature>
<dbReference type="AlphaFoldDB" id="A0A6G1JWD2"/>
<evidence type="ECO:0000256" key="2">
    <source>
        <dbReference type="ARBA" id="ARBA00022723"/>
    </source>
</evidence>
<keyword evidence="6" id="KW-0805">Transcription regulation</keyword>
<dbReference type="Gene3D" id="3.30.160.60">
    <property type="entry name" value="Classic Zinc Finger"/>
    <property type="match status" value="4"/>
</dbReference>
<evidence type="ECO:0000256" key="8">
    <source>
        <dbReference type="ARBA" id="ARBA00023163"/>
    </source>
</evidence>
<feature type="region of interest" description="Disordered" evidence="12">
    <location>
        <begin position="211"/>
        <end position="238"/>
    </location>
</feature>
<dbReference type="GO" id="GO:0000981">
    <property type="term" value="F:DNA-binding transcription factor activity, RNA polymerase II-specific"/>
    <property type="evidence" value="ECO:0007669"/>
    <property type="project" value="UniProtKB-ARBA"/>
</dbReference>
<evidence type="ECO:0000256" key="3">
    <source>
        <dbReference type="ARBA" id="ARBA00022737"/>
    </source>
</evidence>
<dbReference type="SUPFAM" id="SSF57667">
    <property type="entry name" value="beta-beta-alpha zinc fingers"/>
    <property type="match status" value="2"/>
</dbReference>
<gene>
    <name evidence="14" type="ORF">K504DRAFT_390173</name>
</gene>
<evidence type="ECO:0000256" key="5">
    <source>
        <dbReference type="ARBA" id="ARBA00022833"/>
    </source>
</evidence>
<keyword evidence="5" id="KW-0862">Zinc</keyword>
<dbReference type="FunFam" id="3.30.160.60:FF:000325">
    <property type="entry name" value="ZFP90 zinc finger protein"/>
    <property type="match status" value="1"/>
</dbReference>
<keyword evidence="7" id="KW-0238">DNA-binding</keyword>
<dbReference type="InterPro" id="IPR036236">
    <property type="entry name" value="Znf_C2H2_sf"/>
</dbReference>
<dbReference type="EMBL" id="MU005782">
    <property type="protein sequence ID" value="KAF2704477.1"/>
    <property type="molecule type" value="Genomic_DNA"/>
</dbReference>
<dbReference type="GO" id="GO:0008270">
    <property type="term" value="F:zinc ion binding"/>
    <property type="evidence" value="ECO:0007669"/>
    <property type="project" value="UniProtKB-KW"/>
</dbReference>
<keyword evidence="2" id="KW-0479">Metal-binding</keyword>
<feature type="domain" description="C2H2-type" evidence="13">
    <location>
        <begin position="472"/>
        <end position="501"/>
    </location>
</feature>
<evidence type="ECO:0000259" key="13">
    <source>
        <dbReference type="PROSITE" id="PS50157"/>
    </source>
</evidence>
<evidence type="ECO:0000256" key="7">
    <source>
        <dbReference type="ARBA" id="ARBA00023125"/>
    </source>
</evidence>
<dbReference type="GO" id="GO:0005667">
    <property type="term" value="C:transcription regulator complex"/>
    <property type="evidence" value="ECO:0007669"/>
    <property type="project" value="TreeGrafter"/>
</dbReference>
<dbReference type="OrthoDB" id="3437960at2759"/>
<sequence length="633" mass="70199">MFADQAAASSRAVEHYRILSCCDVAGVRPAKRRASLLKVAEYHNSAGEQLSFTDTDQQFFSEFCHDSVCTSPCAGEVTCNSPCLVPCRGDEQCTPDNVCYDQRCEQFGCADGCEDPNCTKISCPDATCYCRKCGALPCPLDHLQEKCPLTHSAPTDTGTIKCFDNTTCHFQTEYHGFDPTLSNFESYQCLNPSNQTLGKCHVDPSSTTTPVLSPSNYTSLGSALSGQSSPASGPGLTSQCPLPTQNPLDHCHRGDSCCHGATRECGDGSSWQNQHNMWNSSSGQDSGLENSFLDFGFQQSQPLSTLSMDMVSADSASTFGHGMQNSMSEYGDSSWMLPNSHFPTGLGPPMVEHGNKLDYLALATQSDVLKQDTPGTSTSLMTSTVFETRPKTSNSTDSSEACICKWQLSSGQICHAIFDSPSSLHAHVKTAHVDNCMRCFCQWENCESCNKDFKQRSKLSRHLLAHAGYRPYHCSWNGCTKTFATNQAKDNHERTHTGSRPYKCDQCGYNTTTHTQLQTHISALHLNQKPHKCRFCDFTCADSSNLSKHERTHQSLRPYRCPHPNCTFKPDCRWENLKRHLRRSNHCPKLLIESSDEYRAYRENVKRQVEEFYKRDGVDGGASKAISRRKGRG</sequence>
<feature type="domain" description="C2H2-type" evidence="13">
    <location>
        <begin position="502"/>
        <end position="530"/>
    </location>
</feature>
<dbReference type="FunFam" id="3.30.160.60:FF:000125">
    <property type="entry name" value="Putative zinc finger protein 143"/>
    <property type="match status" value="1"/>
</dbReference>
<dbReference type="Proteomes" id="UP000799428">
    <property type="component" value="Unassembled WGS sequence"/>
</dbReference>
<evidence type="ECO:0000256" key="4">
    <source>
        <dbReference type="ARBA" id="ARBA00022771"/>
    </source>
</evidence>
<comment type="subcellular location">
    <subcellularLocation>
        <location evidence="1">Nucleus</location>
    </subcellularLocation>
</comment>
<dbReference type="GO" id="GO:0000978">
    <property type="term" value="F:RNA polymerase II cis-regulatory region sequence-specific DNA binding"/>
    <property type="evidence" value="ECO:0007669"/>
    <property type="project" value="TreeGrafter"/>
</dbReference>
<organism evidence="14 15">
    <name type="scientific">Pleomassaria siparia CBS 279.74</name>
    <dbReference type="NCBI Taxonomy" id="1314801"/>
    <lineage>
        <taxon>Eukaryota</taxon>
        <taxon>Fungi</taxon>
        <taxon>Dikarya</taxon>
        <taxon>Ascomycota</taxon>
        <taxon>Pezizomycotina</taxon>
        <taxon>Dothideomycetes</taxon>
        <taxon>Pleosporomycetidae</taxon>
        <taxon>Pleosporales</taxon>
        <taxon>Pleomassariaceae</taxon>
        <taxon>Pleomassaria</taxon>
    </lineage>
</organism>
<name>A0A6G1JWD2_9PLEO</name>
<evidence type="ECO:0000256" key="11">
    <source>
        <dbReference type="PROSITE-ProRule" id="PRU00042"/>
    </source>
</evidence>
<dbReference type="PANTHER" id="PTHR14003">
    <property type="entry name" value="TRANSCRIPTIONAL REPRESSOR PROTEIN YY"/>
    <property type="match status" value="1"/>
</dbReference>
<dbReference type="PROSITE" id="PS00028">
    <property type="entry name" value="ZINC_FINGER_C2H2_1"/>
    <property type="match status" value="3"/>
</dbReference>
<evidence type="ECO:0000313" key="14">
    <source>
        <dbReference type="EMBL" id="KAF2704477.1"/>
    </source>
</evidence>
<dbReference type="PANTHER" id="PTHR14003:SF19">
    <property type="entry name" value="YY2 TRANSCRIPTION FACTOR"/>
    <property type="match status" value="1"/>
</dbReference>
<dbReference type="SMART" id="SM00355">
    <property type="entry name" value="ZnF_C2H2"/>
    <property type="match status" value="6"/>
</dbReference>
<protein>
    <recommendedName>
        <fullName evidence="10">C2H2 type master regulator of conidiophore development brlA</fullName>
    </recommendedName>
</protein>
<evidence type="ECO:0000256" key="10">
    <source>
        <dbReference type="ARBA" id="ARBA00044085"/>
    </source>
</evidence>
<feature type="domain" description="C2H2-type" evidence="13">
    <location>
        <begin position="444"/>
        <end position="471"/>
    </location>
</feature>
<dbReference type="GO" id="GO:0005634">
    <property type="term" value="C:nucleus"/>
    <property type="evidence" value="ECO:0007669"/>
    <property type="project" value="UniProtKB-SubCell"/>
</dbReference>
<dbReference type="InterPro" id="IPR013087">
    <property type="entry name" value="Znf_C2H2_type"/>
</dbReference>
<keyword evidence="9" id="KW-0539">Nucleus</keyword>
<keyword evidence="15" id="KW-1185">Reference proteome</keyword>
<evidence type="ECO:0000256" key="9">
    <source>
        <dbReference type="ARBA" id="ARBA00023242"/>
    </source>
</evidence>
<reference evidence="14" key="1">
    <citation type="journal article" date="2020" name="Stud. Mycol.">
        <title>101 Dothideomycetes genomes: a test case for predicting lifestyles and emergence of pathogens.</title>
        <authorList>
            <person name="Haridas S."/>
            <person name="Albert R."/>
            <person name="Binder M."/>
            <person name="Bloem J."/>
            <person name="Labutti K."/>
            <person name="Salamov A."/>
            <person name="Andreopoulos B."/>
            <person name="Baker S."/>
            <person name="Barry K."/>
            <person name="Bills G."/>
            <person name="Bluhm B."/>
            <person name="Cannon C."/>
            <person name="Castanera R."/>
            <person name="Culley D."/>
            <person name="Daum C."/>
            <person name="Ezra D."/>
            <person name="Gonzalez J."/>
            <person name="Henrissat B."/>
            <person name="Kuo A."/>
            <person name="Liang C."/>
            <person name="Lipzen A."/>
            <person name="Lutzoni F."/>
            <person name="Magnuson J."/>
            <person name="Mondo S."/>
            <person name="Nolan M."/>
            <person name="Ohm R."/>
            <person name="Pangilinan J."/>
            <person name="Park H.-J."/>
            <person name="Ramirez L."/>
            <person name="Alfaro M."/>
            <person name="Sun H."/>
            <person name="Tritt A."/>
            <person name="Yoshinaga Y."/>
            <person name="Zwiers L.-H."/>
            <person name="Turgeon B."/>
            <person name="Goodwin S."/>
            <person name="Spatafora J."/>
            <person name="Crous P."/>
            <person name="Grigoriev I."/>
        </authorList>
    </citation>
    <scope>NUCLEOTIDE SEQUENCE</scope>
    <source>
        <strain evidence="14">CBS 279.74</strain>
    </source>
</reference>